<organism evidence="4 5">
    <name type="scientific">Helianthus annuus</name>
    <name type="common">Common sunflower</name>
    <dbReference type="NCBI Taxonomy" id="4232"/>
    <lineage>
        <taxon>Eukaryota</taxon>
        <taxon>Viridiplantae</taxon>
        <taxon>Streptophyta</taxon>
        <taxon>Embryophyta</taxon>
        <taxon>Tracheophyta</taxon>
        <taxon>Spermatophyta</taxon>
        <taxon>Magnoliopsida</taxon>
        <taxon>eudicotyledons</taxon>
        <taxon>Gunneridae</taxon>
        <taxon>Pentapetalae</taxon>
        <taxon>asterids</taxon>
        <taxon>campanulids</taxon>
        <taxon>Asterales</taxon>
        <taxon>Asteraceae</taxon>
        <taxon>Asteroideae</taxon>
        <taxon>Heliantheae alliance</taxon>
        <taxon>Heliantheae</taxon>
        <taxon>Helianthus</taxon>
    </lineage>
</organism>
<dbReference type="InParanoid" id="A0A251VPB2"/>
<dbReference type="GO" id="GO:0005634">
    <property type="term" value="C:nucleus"/>
    <property type="evidence" value="ECO:0000318"/>
    <property type="project" value="GO_Central"/>
</dbReference>
<dbReference type="InterPro" id="IPR036885">
    <property type="entry name" value="SWIB_MDM2_dom_sf"/>
</dbReference>
<dbReference type="InterPro" id="IPR003121">
    <property type="entry name" value="SWIB_MDM2_domain"/>
</dbReference>
<dbReference type="EMBL" id="MNCJ02000316">
    <property type="protein sequence ID" value="KAF5822515.1"/>
    <property type="molecule type" value="Genomic_DNA"/>
</dbReference>
<dbReference type="InterPro" id="IPR019835">
    <property type="entry name" value="SWIB_domain"/>
</dbReference>
<evidence type="ECO:0000313" key="5">
    <source>
        <dbReference type="Proteomes" id="UP000215914"/>
    </source>
</evidence>
<reference evidence="4" key="2">
    <citation type="submission" date="2017-02" db="EMBL/GenBank/DDBJ databases">
        <title>Sunflower complete genome.</title>
        <authorList>
            <person name="Langlade N."/>
            <person name="Munos S."/>
        </authorList>
    </citation>
    <scope>NUCLEOTIDE SEQUENCE [LARGE SCALE GENOMIC DNA]</scope>
    <source>
        <tissue evidence="4">Leaves</tissue>
    </source>
</reference>
<protein>
    <submittedName>
        <fullName evidence="4">Putative SWIB/MDM2 domain-containing protein</fullName>
    </submittedName>
    <submittedName>
        <fullName evidence="3">Transcription regulator SWI/SNF-BAF60b family</fullName>
    </submittedName>
</protein>
<dbReference type="Gene3D" id="1.10.245.10">
    <property type="entry name" value="SWIB/MDM2 domain"/>
    <property type="match status" value="1"/>
</dbReference>
<dbReference type="Proteomes" id="UP000215914">
    <property type="component" value="Chromosome 1"/>
</dbReference>
<feature type="region of interest" description="Disordered" evidence="1">
    <location>
        <begin position="94"/>
        <end position="126"/>
    </location>
</feature>
<proteinExistence type="predicted"/>
<evidence type="ECO:0000313" key="4">
    <source>
        <dbReference type="EMBL" id="OTG37405.1"/>
    </source>
</evidence>
<dbReference type="FunCoup" id="A0A251VPB2">
    <property type="interactions" value="5"/>
</dbReference>
<dbReference type="SUPFAM" id="SSF47592">
    <property type="entry name" value="SWIB/MDM2 domain"/>
    <property type="match status" value="1"/>
</dbReference>
<dbReference type="Pfam" id="PF02201">
    <property type="entry name" value="SWIB"/>
    <property type="match status" value="1"/>
</dbReference>
<sequence length="206" mass="22520">MVAYFPVHLNPPGPVFPDLRVNNKITLCVPSRHRHTSNPHHFIPHSLIQVSSPPAVSPSPTQHNQTPKMASSARVFNGCRTLFAAAKSATPKPTTTVAAKKKATVKKTTEKKPKQPSADKPVKPAGILKPSPISPALAQFLGVSESARTDAVKKIWEYIKSNELQNPTNKKEIICDEKLKTIFDGKDRVGFLEIAKLLAPHFVKTA</sequence>
<dbReference type="SMART" id="SM00151">
    <property type="entry name" value="SWIB"/>
    <property type="match status" value="1"/>
</dbReference>
<dbReference type="OMA" id="NKREIYC"/>
<keyword evidence="5" id="KW-1185">Reference proteome</keyword>
<reference evidence="3 5" key="1">
    <citation type="journal article" date="2017" name="Nature">
        <title>The sunflower genome provides insights into oil metabolism, flowering and Asterid evolution.</title>
        <authorList>
            <person name="Badouin H."/>
            <person name="Gouzy J."/>
            <person name="Grassa C.J."/>
            <person name="Murat F."/>
            <person name="Staton S.E."/>
            <person name="Cottret L."/>
            <person name="Lelandais-Briere C."/>
            <person name="Owens G.L."/>
            <person name="Carrere S."/>
            <person name="Mayjonade B."/>
            <person name="Legrand L."/>
            <person name="Gill N."/>
            <person name="Kane N.C."/>
            <person name="Bowers J.E."/>
            <person name="Hubner S."/>
            <person name="Bellec A."/>
            <person name="Berard A."/>
            <person name="Berges H."/>
            <person name="Blanchet N."/>
            <person name="Boniface M.C."/>
            <person name="Brunel D."/>
            <person name="Catrice O."/>
            <person name="Chaidir N."/>
            <person name="Claudel C."/>
            <person name="Donnadieu C."/>
            <person name="Faraut T."/>
            <person name="Fievet G."/>
            <person name="Helmstetter N."/>
            <person name="King M."/>
            <person name="Knapp S.J."/>
            <person name="Lai Z."/>
            <person name="Le Paslier M.C."/>
            <person name="Lippi Y."/>
            <person name="Lorenzon L."/>
            <person name="Mandel J.R."/>
            <person name="Marage G."/>
            <person name="Marchand G."/>
            <person name="Marquand E."/>
            <person name="Bret-Mestries E."/>
            <person name="Morien E."/>
            <person name="Nambeesan S."/>
            <person name="Nguyen T."/>
            <person name="Pegot-Espagnet P."/>
            <person name="Pouilly N."/>
            <person name="Raftis F."/>
            <person name="Sallet E."/>
            <person name="Schiex T."/>
            <person name="Thomas J."/>
            <person name="Vandecasteele C."/>
            <person name="Vares D."/>
            <person name="Vear F."/>
            <person name="Vautrin S."/>
            <person name="Crespi M."/>
            <person name="Mangin B."/>
            <person name="Burke J.M."/>
            <person name="Salse J."/>
            <person name="Munos S."/>
            <person name="Vincourt P."/>
            <person name="Rieseberg L.H."/>
            <person name="Langlade N.B."/>
        </authorList>
    </citation>
    <scope>NUCLEOTIDE SEQUENCE [LARGE SCALE GENOMIC DNA]</scope>
    <source>
        <strain evidence="5">cv. SF193</strain>
        <tissue evidence="3">Leaves</tissue>
    </source>
</reference>
<dbReference type="STRING" id="4232.A0A251VPB2"/>
<dbReference type="CDD" id="cd10567">
    <property type="entry name" value="SWIB-MDM2_like"/>
    <property type="match status" value="1"/>
</dbReference>
<dbReference type="PROSITE" id="PS51925">
    <property type="entry name" value="SWIB_MDM2"/>
    <property type="match status" value="1"/>
</dbReference>
<dbReference type="EMBL" id="CM007890">
    <property type="protein sequence ID" value="OTG37405.1"/>
    <property type="molecule type" value="Genomic_DNA"/>
</dbReference>
<reference evidence="3" key="3">
    <citation type="submission" date="2020-06" db="EMBL/GenBank/DDBJ databases">
        <title>Helianthus annuus Genome sequencing and assembly Release 2.</title>
        <authorList>
            <person name="Gouzy J."/>
            <person name="Langlade N."/>
            <person name="Munos S."/>
        </authorList>
    </citation>
    <scope>NUCLEOTIDE SEQUENCE</scope>
    <source>
        <tissue evidence="3">Leaves</tissue>
    </source>
</reference>
<dbReference type="PANTHER" id="PTHR13844">
    <property type="entry name" value="SWI/SNF-RELATED MATRIX-ASSOCIATED ACTIN-DEPENDENT REGULATOR OF CHROMATIN SUBFAMILY D"/>
    <property type="match status" value="1"/>
</dbReference>
<gene>
    <name evidence="4" type="ORF">HannXRQ_Chr01g0018471</name>
    <name evidence="3" type="ORF">HanXRQr2_Chr01g0027421</name>
</gene>
<accession>A0A251VPB2</accession>
<dbReference type="Gramene" id="mRNA:HanXRQr2_Chr01g0027421">
    <property type="protein sequence ID" value="mRNA:HanXRQr2_Chr01g0027421"/>
    <property type="gene ID" value="HanXRQr2_Chr01g0027421"/>
</dbReference>
<dbReference type="AlphaFoldDB" id="A0A251VPB2"/>
<evidence type="ECO:0000313" key="3">
    <source>
        <dbReference type="EMBL" id="KAF5822515.1"/>
    </source>
</evidence>
<name>A0A251VPB2_HELAN</name>
<feature type="domain" description="DM2" evidence="2">
    <location>
        <begin position="126"/>
        <end position="204"/>
    </location>
</feature>
<evidence type="ECO:0000256" key="1">
    <source>
        <dbReference type="SAM" id="MobiDB-lite"/>
    </source>
</evidence>
<evidence type="ECO:0000259" key="2">
    <source>
        <dbReference type="PROSITE" id="PS51925"/>
    </source>
</evidence>